<dbReference type="PROSITE" id="PS51109">
    <property type="entry name" value="G5"/>
    <property type="match status" value="2"/>
</dbReference>
<reference evidence="19 20" key="1">
    <citation type="submission" date="2011-07" db="EMBL/GenBank/DDBJ databases">
        <authorList>
            <person name="Durkin A.S."/>
            <person name="Kim M."/>
            <person name="Radune D."/>
            <person name="Hostetler J."/>
            <person name="Torralba M."/>
            <person name="Gillis M."/>
            <person name="Methe B."/>
            <person name="Sutton G."/>
            <person name="Nelson K.E."/>
        </authorList>
    </citation>
    <scope>NUCLEOTIDE SEQUENCE [LARGE SCALE GENOMIC DNA]</scope>
    <source>
        <strain evidence="19 20">F0392</strain>
    </source>
</reference>
<feature type="compositionally biased region" description="Basic and acidic residues" evidence="16">
    <location>
        <begin position="330"/>
        <end position="345"/>
    </location>
</feature>
<evidence type="ECO:0000256" key="5">
    <source>
        <dbReference type="ARBA" id="ARBA00022525"/>
    </source>
</evidence>
<dbReference type="eggNOG" id="COG3583">
    <property type="taxonomic scope" value="Bacteria"/>
</dbReference>
<keyword evidence="14" id="KW-0572">Peptidoglycan-anchor</keyword>
<feature type="compositionally biased region" description="Basic and acidic residues" evidence="16">
    <location>
        <begin position="521"/>
        <end position="534"/>
    </location>
</feature>
<dbReference type="Pfam" id="PF00746">
    <property type="entry name" value="Gram_pos_anchor"/>
    <property type="match status" value="1"/>
</dbReference>
<evidence type="ECO:0000256" key="3">
    <source>
        <dbReference type="ARBA" id="ARBA00005425"/>
    </source>
</evidence>
<evidence type="ECO:0000313" key="20">
    <source>
        <dbReference type="Proteomes" id="UP000003771"/>
    </source>
</evidence>
<evidence type="ECO:0000256" key="16">
    <source>
        <dbReference type="SAM" id="MobiDB-lite"/>
    </source>
</evidence>
<evidence type="ECO:0000256" key="7">
    <source>
        <dbReference type="ARBA" id="ARBA00022692"/>
    </source>
</evidence>
<evidence type="ECO:0000256" key="10">
    <source>
        <dbReference type="ARBA" id="ARBA00022801"/>
    </source>
</evidence>
<feature type="region of interest" description="Disordered" evidence="16">
    <location>
        <begin position="495"/>
        <end position="624"/>
    </location>
</feature>
<dbReference type="NCBIfam" id="TIGR01168">
    <property type="entry name" value="YSIRK_signal"/>
    <property type="match status" value="1"/>
</dbReference>
<dbReference type="InterPro" id="IPR011098">
    <property type="entry name" value="G5_dom"/>
</dbReference>
<keyword evidence="11" id="KW-0862">Zinc</keyword>
<dbReference type="Pfam" id="PF04650">
    <property type="entry name" value="YSIRK_signal"/>
    <property type="match status" value="1"/>
</dbReference>
<feature type="domain" description="G5" evidence="18">
    <location>
        <begin position="705"/>
        <end position="787"/>
    </location>
</feature>
<organism evidence="19 20">
    <name type="scientific">Streptococcus mitis bv. 2 str. F0392</name>
    <dbReference type="NCBI Taxonomy" id="768726"/>
    <lineage>
        <taxon>Bacteria</taxon>
        <taxon>Bacillati</taxon>
        <taxon>Bacillota</taxon>
        <taxon>Bacilli</taxon>
        <taxon>Lactobacillales</taxon>
        <taxon>Streptococcaceae</taxon>
        <taxon>Streptococcus</taxon>
    </lineage>
</organism>
<keyword evidence="7 17" id="KW-0812">Transmembrane</keyword>
<keyword evidence="12 17" id="KW-1133">Transmembrane helix</keyword>
<evidence type="ECO:0000313" key="19">
    <source>
        <dbReference type="EMBL" id="EGR93475.1"/>
    </source>
</evidence>
<dbReference type="Gene3D" id="2.160.20.110">
    <property type="match status" value="1"/>
</dbReference>
<feature type="domain" description="G5" evidence="18">
    <location>
        <begin position="625"/>
        <end position="707"/>
    </location>
</feature>
<protein>
    <submittedName>
        <fullName evidence="19">M26 IgA1-specific Metallo-endopeptidase C-terminal domain protein</fullName>
    </submittedName>
</protein>
<evidence type="ECO:0000259" key="18">
    <source>
        <dbReference type="PROSITE" id="PS51109"/>
    </source>
</evidence>
<evidence type="ECO:0000256" key="1">
    <source>
        <dbReference type="ARBA" id="ARBA00001947"/>
    </source>
</evidence>
<dbReference type="GO" id="GO:0006508">
    <property type="term" value="P:proteolysis"/>
    <property type="evidence" value="ECO:0007669"/>
    <property type="project" value="UniProtKB-KW"/>
</dbReference>
<dbReference type="InterPro" id="IPR005877">
    <property type="entry name" value="YSIRK_signal_dom"/>
</dbReference>
<dbReference type="PANTHER" id="PTHR48193">
    <property type="entry name" value="ZINC METALLOPROTEASE ZMPB-RELATED"/>
    <property type="match status" value="1"/>
</dbReference>
<keyword evidence="6" id="KW-0645">Protease</keyword>
<keyword evidence="13" id="KW-0482">Metalloprotease</keyword>
<evidence type="ECO:0000256" key="12">
    <source>
        <dbReference type="ARBA" id="ARBA00022989"/>
    </source>
</evidence>
<evidence type="ECO:0000256" key="13">
    <source>
        <dbReference type="ARBA" id="ARBA00023049"/>
    </source>
</evidence>
<evidence type="ECO:0000256" key="14">
    <source>
        <dbReference type="ARBA" id="ARBA00023088"/>
    </source>
</evidence>
<comment type="subcellular location">
    <subcellularLocation>
        <location evidence="2">Membrane</location>
        <topology evidence="2">Multi-pass membrane protein</topology>
    </subcellularLocation>
</comment>
<evidence type="ECO:0000256" key="11">
    <source>
        <dbReference type="ARBA" id="ARBA00022833"/>
    </source>
</evidence>
<dbReference type="Pfam" id="PF05342">
    <property type="entry name" value="Peptidase_M26_N"/>
    <property type="match status" value="1"/>
</dbReference>
<feature type="compositionally biased region" description="Basic and acidic residues" evidence="16">
    <location>
        <begin position="548"/>
        <end position="558"/>
    </location>
</feature>
<dbReference type="GO" id="GO:0005576">
    <property type="term" value="C:extracellular region"/>
    <property type="evidence" value="ECO:0007669"/>
    <property type="project" value="InterPro"/>
</dbReference>
<dbReference type="InterPro" id="IPR019931">
    <property type="entry name" value="LPXTG_anchor"/>
</dbReference>
<evidence type="ECO:0000256" key="2">
    <source>
        <dbReference type="ARBA" id="ARBA00004141"/>
    </source>
</evidence>
<comment type="similarity">
    <text evidence="3">Belongs to the peptidase M26 family.</text>
</comment>
<dbReference type="NCBIfam" id="TIGR01167">
    <property type="entry name" value="LPXTG_anchor"/>
    <property type="match status" value="1"/>
</dbReference>
<dbReference type="PANTHER" id="PTHR48193:SF2">
    <property type="entry name" value="ZINC METALLOPROTEASE ZMPB"/>
    <property type="match status" value="1"/>
</dbReference>
<keyword evidence="5" id="KW-0964">Secreted</keyword>
<feature type="region of interest" description="Disordered" evidence="16">
    <location>
        <begin position="273"/>
        <end position="461"/>
    </location>
</feature>
<feature type="compositionally biased region" description="Basic and acidic residues" evidence="16">
    <location>
        <begin position="600"/>
        <end position="615"/>
    </location>
</feature>
<feature type="compositionally biased region" description="Basic and acidic residues" evidence="16">
    <location>
        <begin position="303"/>
        <end position="318"/>
    </location>
</feature>
<dbReference type="Gene3D" id="2.20.230.10">
    <property type="entry name" value="Resuscitation-promoting factor rpfb"/>
    <property type="match status" value="2"/>
</dbReference>
<feature type="transmembrane region" description="Helical" evidence="17">
    <location>
        <begin position="110"/>
        <end position="128"/>
    </location>
</feature>
<feature type="compositionally biased region" description="Basic and acidic residues" evidence="16">
    <location>
        <begin position="573"/>
        <end position="588"/>
    </location>
</feature>
<dbReference type="GO" id="GO:0004222">
    <property type="term" value="F:metalloendopeptidase activity"/>
    <property type="evidence" value="ECO:0007669"/>
    <property type="project" value="InterPro"/>
</dbReference>
<keyword evidence="10" id="KW-0378">Hydrolase</keyword>
<evidence type="ECO:0000256" key="4">
    <source>
        <dbReference type="ARBA" id="ARBA00022512"/>
    </source>
</evidence>
<feature type="transmembrane region" description="Helical" evidence="17">
    <location>
        <begin position="135"/>
        <end position="157"/>
    </location>
</feature>
<dbReference type="Pfam" id="PF07580">
    <property type="entry name" value="Peptidase_M26_C"/>
    <property type="match status" value="1"/>
</dbReference>
<dbReference type="SMART" id="SM01208">
    <property type="entry name" value="G5"/>
    <property type="match status" value="2"/>
</dbReference>
<feature type="compositionally biased region" description="Basic and acidic residues" evidence="16">
    <location>
        <begin position="495"/>
        <end position="507"/>
    </location>
</feature>
<feature type="compositionally biased region" description="Polar residues" evidence="16">
    <location>
        <begin position="364"/>
        <end position="376"/>
    </location>
</feature>
<proteinExistence type="inferred from homology"/>
<keyword evidence="9" id="KW-0732">Signal</keyword>
<dbReference type="EMBL" id="AFUO01000001">
    <property type="protein sequence ID" value="EGR93475.1"/>
    <property type="molecule type" value="Genomic_DNA"/>
</dbReference>
<evidence type="ECO:0000256" key="6">
    <source>
        <dbReference type="ARBA" id="ARBA00022670"/>
    </source>
</evidence>
<dbReference type="InterPro" id="IPR008006">
    <property type="entry name" value="Peptidase_M26_N_dom"/>
</dbReference>
<dbReference type="InterPro" id="IPR053094">
    <property type="entry name" value="Zinc_metalloprotease_ZmpB"/>
</dbReference>
<dbReference type="Pfam" id="PF07501">
    <property type="entry name" value="G5"/>
    <property type="match status" value="2"/>
</dbReference>
<dbReference type="Proteomes" id="UP000003771">
    <property type="component" value="Unassembled WGS sequence"/>
</dbReference>
<feature type="compositionally biased region" description="Basic and acidic residues" evidence="16">
    <location>
        <begin position="386"/>
        <end position="399"/>
    </location>
</feature>
<dbReference type="PATRIC" id="fig|768726.4.peg.1647"/>
<comment type="cofactor">
    <cofactor evidence="1">
        <name>Zn(2+)</name>
        <dbReference type="ChEBI" id="CHEBI:29105"/>
    </cofactor>
</comment>
<evidence type="ECO:0000256" key="17">
    <source>
        <dbReference type="SAM" id="Phobius"/>
    </source>
</evidence>
<dbReference type="eggNOG" id="COG3064">
    <property type="taxonomic scope" value="Bacteria"/>
</dbReference>
<sequence length="2167" mass="241514">MRMKKRKEQFQKNLKYSIRKLTVGVGPVAIGAFLVGAGLLSAGKVQADELAEVNSVHYRYLTEQELTESEKALIHHEVPTEFQDEDIIYVVYRKKATTSQQLPYTGSKNLALVGLGLATASLAVLLVSKKHRSKVLGVLLISSIGVSNFVPFTAFAFENKELLSYNQTVSASTHEGLAKGVIHIEGYEYVGYFKDSKSTSNSNSSSKKGESLVQEPQEAYTGKIEAKGTQEPGKEGESLVQEPQAEFTGKVEAKGTQELGKEGESLVQEPQAAYTGKVEAKGTQEPGKEGESLVQESQSEFTGKVEAKGTQEPGKEGESLVQDSLPAYTEKLESKGSQEPGKEGESLVQDSLPAYTEKLESKGTQEVGQEGQSLVQGSLPAYTGKLESKGTQESGKEGESLVQDNSPAFTGKLESKGIQEPGKEGDSLVQDSLPAYTEKLESKGSQEPGQEGESLVQDSLPAYTGKLESKGTQESGKEGESLVQDSLPAYTEKLESKGTQETGKEGDSLVQDSLPAYTGKLESKGTQEVGKEGESLVQDNSPAYTGKLESKGTQEPGKEGQSLIQDSLPAYTEKLESKGTQEPGKEGESLVQDSLPAYTEKLESKGTQETGKEGHSLVQEDLPEYTVTEGTITKDTIAEIDYQTEIIDDPTKYTDEETVVQNGEKGIQVTKTTYKTVEGVETDQVLNTTTTVIKKPVTKKTSRGTKPIEGTLVEESLEKTPFKEIVEEDAQLKKGDKVTVQEGKDGQKKVIRTYKTIKGIKTQEAPEILEQVIELAQDSIVKLGTKNFEKPVLTFSRVDIQDLKRSSQIHYNLENPSKAAIKSITLTLKKGDEVVKTMMVSPDNLTATLTDLQYYKDYKLETKMVYDRGEGNEEEILKEEPLRIDLKKVEVKNIKETSLISVDDNGVETDSSFLTSVPSDVRPYYLKIATRDNKVTRLAIDKIEEVIVDGKTLYKVTAKAPDLVQHTDGNQLSEEEYVHYFAKPKTHEENVYYDFNELVKAMQANPSGEFKIGADLNAVNVPAAGKSYVTTKFRGKLSSVDGQRYTIHNLERPLLGDTEGAHIHDLNLGKVNIHMPWANRVAPLAAVIKNTTINNVKVTGTVVGNNDVSGLINKIDNNGRLTNVAFIGKLHAGGNQGAFLAGIVGENWKGSVEKAYVDAQITGNKAKVAGIAYWSQNGGDNNAVYRDGAIKKSVAKGTIDVREPISAGGVVGSTNALGSVEDTVSMMKVKNGEIFYGSSDIDDDPYWTGDRLNRNFVVTGVSEGKSSYRYSKQQHRIKPISQEEADKKIAALGITAHEYEINEPIVDKLNRLTQREDEYKATQDYRADRELAYRNIEKLQPFYNKEWIVNQANKLDASSNLVIKEVLSVTGLKNGQFVTDLSAIDQIMIHYADGTKEELAITAKADSDVKQVKEYEVTNQNIVYTPNMLVKDRAGLIAKAKETLSSVELISPEVRALMDKRNKPQENTDERKNGYIRDLFLEESFDEVKQNLGNLVKQIVENEDHQLNDDEAAQRAFIKKVEDNKANIMMGLAYLNQYYGIKYDGLSIKDIMMFKPDFYGKNVNVLDRLITIGSKENNLKGDQSQDAYSRVIAGATGKGSLHEFLTYNMKLFTNETDMNVWFKKAIEKNAYVVEQPSLNPDFAHKKYRLYEGINNGVHGRMILPLLNLKNSHLFMISTYNTISFSAFEKYGKNTEEDREAFKSEINKRAKEQVNYLDFWSKLAADNVRNKLLKSENSVPTPVWDNHDAPGIGWANRYGHKDGKPDYAPIREFFGRIHKYHGYQYGYGAYAYIFVAPNQQDAVYFVMTELISDFGTSAFTHETTHVNDRMAYYGGWYHREGTDLESFAQGMLQSPSLTNPNGEYGALGLNMAYERQNDGNQIYNYDPNKLKNREEIDHYMKNYNEALMMLDHLEADAVIGKHLDDNSKWFKKMDREWRTNAERNNLKGEPHQWDKLRDLTDNEKKLTITSIDQLVDHNFVTKHGMPGNGRYRSEGFDSAYQTVNMMSGIFGGNTSKSTVGSISFKHNAFRMWGYYGYLNGFIGYASNKYKAEASKENKGLLGDDFIIKKVSNGQFDTLEAWKKHWYKEVYDKTQNGFTTIEINGRSISTYAELKSLFDEAVQKDLDSMENPNIKNHYKNTEDLKWKVYKQLLQKSDGFSGNLFAKASL</sequence>
<evidence type="ECO:0000256" key="15">
    <source>
        <dbReference type="ARBA" id="ARBA00023136"/>
    </source>
</evidence>
<feature type="region of interest" description="Disordered" evidence="16">
    <location>
        <begin position="198"/>
        <end position="248"/>
    </location>
</feature>
<feature type="compositionally biased region" description="Basic and acidic residues" evidence="16">
    <location>
        <begin position="224"/>
        <end position="237"/>
    </location>
</feature>
<dbReference type="GO" id="GO:0008270">
    <property type="term" value="F:zinc ion binding"/>
    <property type="evidence" value="ECO:0007669"/>
    <property type="project" value="InterPro"/>
</dbReference>
<comment type="caution">
    <text evidence="19">The sequence shown here is derived from an EMBL/GenBank/DDBJ whole genome shotgun (WGS) entry which is preliminary data.</text>
</comment>
<keyword evidence="8" id="KW-0479">Metal-binding</keyword>
<feature type="transmembrane region" description="Helical" evidence="17">
    <location>
        <begin position="21"/>
        <end position="40"/>
    </location>
</feature>
<gene>
    <name evidence="19" type="ORF">HMPREF9178_1767</name>
</gene>
<evidence type="ECO:0000256" key="8">
    <source>
        <dbReference type="ARBA" id="ARBA00022723"/>
    </source>
</evidence>
<feature type="compositionally biased region" description="Basic and acidic residues" evidence="16">
    <location>
        <begin position="278"/>
        <end position="291"/>
    </location>
</feature>
<evidence type="ECO:0000256" key="9">
    <source>
        <dbReference type="ARBA" id="ARBA00022729"/>
    </source>
</evidence>
<accession>F9P3G4</accession>
<name>F9P3G4_STROR</name>
<dbReference type="InterPro" id="IPR011505">
    <property type="entry name" value="Peptidase_M26_C_dom"/>
</dbReference>
<keyword evidence="15 17" id="KW-0472">Membrane</keyword>
<dbReference type="GO" id="GO:0016020">
    <property type="term" value="C:membrane"/>
    <property type="evidence" value="ECO:0007669"/>
    <property type="project" value="UniProtKB-SubCell"/>
</dbReference>
<keyword evidence="4" id="KW-0134">Cell wall</keyword>
<feature type="compositionally biased region" description="Basic and acidic residues" evidence="16">
    <location>
        <begin position="413"/>
        <end position="426"/>
    </location>
</feature>